<dbReference type="CDD" id="cd18084">
    <property type="entry name" value="RsmE-like"/>
    <property type="match status" value="1"/>
</dbReference>
<evidence type="ECO:0000256" key="9">
    <source>
        <dbReference type="ARBA" id="ARBA00022691"/>
    </source>
</evidence>
<keyword evidence="16" id="KW-1185">Reference proteome</keyword>
<keyword evidence="7 12" id="KW-0489">Methyltransferase</keyword>
<evidence type="ECO:0000256" key="10">
    <source>
        <dbReference type="ARBA" id="ARBA00025699"/>
    </source>
</evidence>
<dbReference type="EMBL" id="JXLP01000002">
    <property type="protein sequence ID" value="KIL79650.1"/>
    <property type="molecule type" value="Genomic_DNA"/>
</dbReference>
<evidence type="ECO:0000256" key="2">
    <source>
        <dbReference type="ARBA" id="ARBA00005528"/>
    </source>
</evidence>
<evidence type="ECO:0000259" key="14">
    <source>
        <dbReference type="Pfam" id="PF20260"/>
    </source>
</evidence>
<comment type="caution">
    <text evidence="15">The sequence shown here is derived from an EMBL/GenBank/DDBJ whole genome shotgun (WGS) entry which is preliminary data.</text>
</comment>
<gene>
    <name evidence="15" type="ORF">SD77_2104</name>
</gene>
<feature type="domain" description="Ribosomal RNA small subunit methyltransferase E PUA-like" evidence="14">
    <location>
        <begin position="33"/>
        <end position="71"/>
    </location>
</feature>
<keyword evidence="6 12" id="KW-0698">rRNA processing</keyword>
<dbReference type="Pfam" id="PF20260">
    <property type="entry name" value="PUA_4"/>
    <property type="match status" value="1"/>
</dbReference>
<dbReference type="EC" id="2.1.1.193" evidence="3 12"/>
<dbReference type="InterPro" id="IPR015947">
    <property type="entry name" value="PUA-like_sf"/>
</dbReference>
<comment type="similarity">
    <text evidence="2 12">Belongs to the RNA methyltransferase RsmE family.</text>
</comment>
<evidence type="ECO:0000256" key="8">
    <source>
        <dbReference type="ARBA" id="ARBA00022679"/>
    </source>
</evidence>
<accession>A0ABR5AYG4</accession>
<evidence type="ECO:0000313" key="16">
    <source>
        <dbReference type="Proteomes" id="UP000031982"/>
    </source>
</evidence>
<evidence type="ECO:0000256" key="12">
    <source>
        <dbReference type="PIRNR" id="PIRNR015601"/>
    </source>
</evidence>
<dbReference type="InterPro" id="IPR046886">
    <property type="entry name" value="RsmE_MTase_dom"/>
</dbReference>
<dbReference type="Proteomes" id="UP000031982">
    <property type="component" value="Unassembled WGS sequence"/>
</dbReference>
<keyword evidence="5 12" id="KW-0963">Cytoplasm</keyword>
<dbReference type="InterPro" id="IPR046887">
    <property type="entry name" value="RsmE_PUA-like"/>
</dbReference>
<dbReference type="SUPFAM" id="SSF75217">
    <property type="entry name" value="alpha/beta knot"/>
    <property type="match status" value="1"/>
</dbReference>
<evidence type="ECO:0000256" key="5">
    <source>
        <dbReference type="ARBA" id="ARBA00022490"/>
    </source>
</evidence>
<evidence type="ECO:0000256" key="1">
    <source>
        <dbReference type="ARBA" id="ARBA00004496"/>
    </source>
</evidence>
<dbReference type="InterPro" id="IPR006700">
    <property type="entry name" value="RsmE"/>
</dbReference>
<dbReference type="Pfam" id="PF04452">
    <property type="entry name" value="Methyltrans_RNA"/>
    <property type="match status" value="1"/>
</dbReference>
<keyword evidence="9 12" id="KW-0949">S-adenosyl-L-methionine</keyword>
<organism evidence="15 16">
    <name type="scientific">Bacillus badius</name>
    <dbReference type="NCBI Taxonomy" id="1455"/>
    <lineage>
        <taxon>Bacteria</taxon>
        <taxon>Bacillati</taxon>
        <taxon>Bacillota</taxon>
        <taxon>Bacilli</taxon>
        <taxon>Bacillales</taxon>
        <taxon>Bacillaceae</taxon>
        <taxon>Pseudobacillus</taxon>
    </lineage>
</organism>
<dbReference type="PANTHER" id="PTHR30027:SF3">
    <property type="entry name" value="16S RRNA (URACIL(1498)-N(3))-METHYLTRANSFERASE"/>
    <property type="match status" value="1"/>
</dbReference>
<evidence type="ECO:0000256" key="7">
    <source>
        <dbReference type="ARBA" id="ARBA00022603"/>
    </source>
</evidence>
<feature type="domain" description="Ribosomal RNA small subunit methyltransferase E methyltransferase" evidence="13">
    <location>
        <begin position="87"/>
        <end position="258"/>
    </location>
</feature>
<dbReference type="GO" id="GO:0008168">
    <property type="term" value="F:methyltransferase activity"/>
    <property type="evidence" value="ECO:0007669"/>
    <property type="project" value="UniProtKB-KW"/>
</dbReference>
<dbReference type="SUPFAM" id="SSF88697">
    <property type="entry name" value="PUA domain-like"/>
    <property type="match status" value="1"/>
</dbReference>
<evidence type="ECO:0000256" key="6">
    <source>
        <dbReference type="ARBA" id="ARBA00022552"/>
    </source>
</evidence>
<name>A0ABR5AYG4_BACBA</name>
<evidence type="ECO:0000256" key="3">
    <source>
        <dbReference type="ARBA" id="ARBA00012328"/>
    </source>
</evidence>
<comment type="catalytic activity">
    <reaction evidence="11 12">
        <text>uridine(1498) in 16S rRNA + S-adenosyl-L-methionine = N(3)-methyluridine(1498) in 16S rRNA + S-adenosyl-L-homocysteine + H(+)</text>
        <dbReference type="Rhea" id="RHEA:42920"/>
        <dbReference type="Rhea" id="RHEA-COMP:10283"/>
        <dbReference type="Rhea" id="RHEA-COMP:10284"/>
        <dbReference type="ChEBI" id="CHEBI:15378"/>
        <dbReference type="ChEBI" id="CHEBI:57856"/>
        <dbReference type="ChEBI" id="CHEBI:59789"/>
        <dbReference type="ChEBI" id="CHEBI:65315"/>
        <dbReference type="ChEBI" id="CHEBI:74502"/>
        <dbReference type="EC" id="2.1.1.193"/>
    </reaction>
</comment>
<sequence length="265" mass="29879">MDFQQNDILADGVTAVQRYFLNDKPDNDERVTITEEDFYHLARVMRAKEGDRIAVVFPDGRSAEAEIKEVSADCALAFIVEWLHDEKELPVAVTIASGLPKGDKLELVIQKGTELGASKFVPFHADRSIVKWDEKKAAKKTERWAKIAKEAAEQSQRNRVPEVNVPVNFQELIRIGEQYPFKLYAFEEESKKGEKTAFHHLLSEMKPGDELLIVFGPEGGISEKEAEKLKSSGFVPCGLGPRILRTETAPLYALSAISYHFELMR</sequence>
<proteinExistence type="inferred from homology"/>
<dbReference type="Gene3D" id="3.40.1280.10">
    <property type="match status" value="1"/>
</dbReference>
<dbReference type="InterPro" id="IPR029026">
    <property type="entry name" value="tRNA_m1G_MTases_N"/>
</dbReference>
<evidence type="ECO:0000256" key="11">
    <source>
        <dbReference type="ARBA" id="ARBA00047944"/>
    </source>
</evidence>
<dbReference type="NCBIfam" id="NF008692">
    <property type="entry name" value="PRK11713.1-5"/>
    <property type="match status" value="1"/>
</dbReference>
<keyword evidence="8 12" id="KW-0808">Transferase</keyword>
<comment type="function">
    <text evidence="10 12">Specifically methylates the N3 position of the uracil ring of uridine 1498 (m3U1498) in 16S rRNA. Acts on the fully assembled 30S ribosomal subunit.</text>
</comment>
<dbReference type="GO" id="GO:0032259">
    <property type="term" value="P:methylation"/>
    <property type="evidence" value="ECO:0007669"/>
    <property type="project" value="UniProtKB-KW"/>
</dbReference>
<reference evidence="15 16" key="1">
    <citation type="submission" date="2015-01" db="EMBL/GenBank/DDBJ databases">
        <title>Genome Assembly of Bacillus badius MTCC 1458.</title>
        <authorList>
            <person name="Verma A."/>
            <person name="Khatri I."/>
            <person name="Mual P."/>
            <person name="Subramanian S."/>
            <person name="Krishnamurthi S."/>
        </authorList>
    </citation>
    <scope>NUCLEOTIDE SEQUENCE [LARGE SCALE GENOMIC DNA]</scope>
    <source>
        <strain evidence="15 16">MTCC 1458</strain>
    </source>
</reference>
<dbReference type="InterPro" id="IPR029028">
    <property type="entry name" value="Alpha/beta_knot_MTases"/>
</dbReference>
<dbReference type="PANTHER" id="PTHR30027">
    <property type="entry name" value="RIBOSOMAL RNA SMALL SUBUNIT METHYLTRANSFERASE E"/>
    <property type="match status" value="1"/>
</dbReference>
<evidence type="ECO:0000259" key="13">
    <source>
        <dbReference type="Pfam" id="PF04452"/>
    </source>
</evidence>
<comment type="subcellular location">
    <subcellularLocation>
        <location evidence="1 12">Cytoplasm</location>
    </subcellularLocation>
</comment>
<protein>
    <recommendedName>
        <fullName evidence="4 12">Ribosomal RNA small subunit methyltransferase E</fullName>
        <ecNumber evidence="3 12">2.1.1.193</ecNumber>
    </recommendedName>
</protein>
<evidence type="ECO:0000256" key="4">
    <source>
        <dbReference type="ARBA" id="ARBA00013673"/>
    </source>
</evidence>
<evidence type="ECO:0000313" key="15">
    <source>
        <dbReference type="EMBL" id="KIL79650.1"/>
    </source>
</evidence>
<dbReference type="NCBIfam" id="TIGR00046">
    <property type="entry name" value="RsmE family RNA methyltransferase"/>
    <property type="match status" value="1"/>
</dbReference>
<dbReference type="NCBIfam" id="NF008691">
    <property type="entry name" value="PRK11713.1-4"/>
    <property type="match status" value="1"/>
</dbReference>
<dbReference type="PIRSF" id="PIRSF015601">
    <property type="entry name" value="MTase_slr0722"/>
    <property type="match status" value="1"/>
</dbReference>